<dbReference type="Gene3D" id="3.40.640.10">
    <property type="entry name" value="Type I PLP-dependent aspartate aminotransferase-like (Major domain)"/>
    <property type="match status" value="1"/>
</dbReference>
<dbReference type="InterPro" id="IPR015424">
    <property type="entry name" value="PyrdxlP-dep_Trfase"/>
</dbReference>
<dbReference type="Pfam" id="PF00202">
    <property type="entry name" value="Aminotran_3"/>
    <property type="match status" value="1"/>
</dbReference>
<dbReference type="NCBIfam" id="NF005812">
    <property type="entry name" value="PRK07678.1"/>
    <property type="match status" value="1"/>
</dbReference>
<organism evidence="6 7">
    <name type="scientific">Alicyclobacillus macrosporangiidus</name>
    <dbReference type="NCBI Taxonomy" id="392015"/>
    <lineage>
        <taxon>Bacteria</taxon>
        <taxon>Bacillati</taxon>
        <taxon>Bacillota</taxon>
        <taxon>Bacilli</taxon>
        <taxon>Bacillales</taxon>
        <taxon>Alicyclobacillaceae</taxon>
        <taxon>Alicyclobacillus</taxon>
    </lineage>
</organism>
<evidence type="ECO:0000256" key="3">
    <source>
        <dbReference type="ARBA" id="ARBA00022679"/>
    </source>
</evidence>
<proteinExistence type="inferred from homology"/>
<dbReference type="GO" id="GO:0008483">
    <property type="term" value="F:transaminase activity"/>
    <property type="evidence" value="ECO:0007669"/>
    <property type="project" value="UniProtKB-KW"/>
</dbReference>
<evidence type="ECO:0000256" key="2">
    <source>
        <dbReference type="ARBA" id="ARBA00022576"/>
    </source>
</evidence>
<keyword evidence="4 5" id="KW-0663">Pyridoxal phosphate</keyword>
<dbReference type="InterPro" id="IPR049704">
    <property type="entry name" value="Aminotrans_3_PPA_site"/>
</dbReference>
<protein>
    <submittedName>
        <fullName evidence="6">Adenosylmethionine-8-amino-7-oxononanoate aminotransferase</fullName>
    </submittedName>
</protein>
<dbReference type="EMBL" id="FPBV01000003">
    <property type="protein sequence ID" value="SFU51691.1"/>
    <property type="molecule type" value="Genomic_DNA"/>
</dbReference>
<dbReference type="AlphaFoldDB" id="A0A1I7GTG9"/>
<evidence type="ECO:0000256" key="4">
    <source>
        <dbReference type="ARBA" id="ARBA00022898"/>
    </source>
</evidence>
<reference evidence="7" key="1">
    <citation type="submission" date="2016-10" db="EMBL/GenBank/DDBJ databases">
        <authorList>
            <person name="Varghese N."/>
        </authorList>
    </citation>
    <scope>NUCLEOTIDE SEQUENCE [LARGE SCALE GENOMIC DNA]</scope>
    <source>
        <strain evidence="7">DSM 17980</strain>
    </source>
</reference>
<evidence type="ECO:0000313" key="6">
    <source>
        <dbReference type="EMBL" id="SFU51691.1"/>
    </source>
</evidence>
<evidence type="ECO:0000256" key="5">
    <source>
        <dbReference type="RuleBase" id="RU003560"/>
    </source>
</evidence>
<dbReference type="PROSITE" id="PS00600">
    <property type="entry name" value="AA_TRANSFER_CLASS_3"/>
    <property type="match status" value="1"/>
</dbReference>
<gene>
    <name evidence="6" type="ORF">SAMN05421543_10352</name>
</gene>
<name>A0A1I7GTG9_9BACL</name>
<comment type="similarity">
    <text evidence="1 5">Belongs to the class-III pyridoxal-phosphate-dependent aminotransferase family.</text>
</comment>
<dbReference type="SUPFAM" id="SSF53383">
    <property type="entry name" value="PLP-dependent transferases"/>
    <property type="match status" value="1"/>
</dbReference>
<dbReference type="FunFam" id="3.40.640.10:FF:000014">
    <property type="entry name" value="Adenosylmethionine-8-amino-7-oxononanoate aminotransferase, probable"/>
    <property type="match status" value="1"/>
</dbReference>
<dbReference type="GO" id="GO:0030170">
    <property type="term" value="F:pyridoxal phosphate binding"/>
    <property type="evidence" value="ECO:0007669"/>
    <property type="project" value="InterPro"/>
</dbReference>
<dbReference type="STRING" id="392015.SAMN05421543_10352"/>
<dbReference type="InterPro" id="IPR015422">
    <property type="entry name" value="PyrdxlP-dep_Trfase_small"/>
</dbReference>
<dbReference type="Proteomes" id="UP000183508">
    <property type="component" value="Unassembled WGS sequence"/>
</dbReference>
<dbReference type="PIRSF" id="PIRSF000521">
    <property type="entry name" value="Transaminase_4ab_Lys_Orn"/>
    <property type="match status" value="1"/>
</dbReference>
<dbReference type="InterPro" id="IPR005814">
    <property type="entry name" value="Aminotrans_3"/>
</dbReference>
<evidence type="ECO:0000256" key="1">
    <source>
        <dbReference type="ARBA" id="ARBA00008954"/>
    </source>
</evidence>
<keyword evidence="2 6" id="KW-0032">Aminotransferase</keyword>
<keyword evidence="3 6" id="KW-0808">Transferase</keyword>
<dbReference type="CDD" id="cd00610">
    <property type="entry name" value="OAT_like"/>
    <property type="match status" value="1"/>
</dbReference>
<dbReference type="OrthoDB" id="9807885at2"/>
<accession>A0A1I7GTG9</accession>
<dbReference type="PANTHER" id="PTHR43094:SF1">
    <property type="entry name" value="AMINOTRANSFERASE CLASS-III"/>
    <property type="match status" value="1"/>
</dbReference>
<dbReference type="eggNOG" id="COG0161">
    <property type="taxonomic scope" value="Bacteria"/>
</dbReference>
<dbReference type="InterPro" id="IPR015421">
    <property type="entry name" value="PyrdxlP-dep_Trfase_major"/>
</dbReference>
<evidence type="ECO:0000313" key="7">
    <source>
        <dbReference type="Proteomes" id="UP000183508"/>
    </source>
</evidence>
<sequence length="457" mass="50266">MAEVGGRLAKQDIYERDKRHVWHAFAPHSEQNPWVVDAADGVYVTDLEGRRYLDAMSGLWCVNAGYGHERLARAAYEQMRRMPYYPLSAAHTPAALLADRLCQWLGGDYRIFFNNSGSEANETAFKLARQYHAQTGQPGRYKVISRYRAYHGSTLGALAATGQQQRKYLYEPLAPGFLHIPAPDLYRRPDGMDPLAYGRSCAEQLEQVIVWEGPETVAAFILEPIITGGGVIVPPPNYLDEVAAVCRRYGVLLIVDEVICGFGRTGKNFAFQHNAVQPDIVTMAKGITSAYVPLSATAVRQDLYDAFKDPADPYGYFRQVNTFGGHPVSCAVALENLALMEELELVPRAARMGDVLAGELDRLYRHPNVGDVRVRGLLAGVELVQDRDTKAPLAADPVKRVIAACKARGLIVGRNGDTVAGFNNVITLAPPLIVQEPELAFIAQTLDEALEEVLGGR</sequence>
<dbReference type="PANTHER" id="PTHR43094">
    <property type="entry name" value="AMINOTRANSFERASE"/>
    <property type="match status" value="1"/>
</dbReference>
<dbReference type="Gene3D" id="3.90.1150.10">
    <property type="entry name" value="Aspartate Aminotransferase, domain 1"/>
    <property type="match status" value="1"/>
</dbReference>
<dbReference type="RefSeq" id="WP_074949849.1">
    <property type="nucleotide sequence ID" value="NZ_FPBV01000003.1"/>
</dbReference>
<keyword evidence="7" id="KW-1185">Reference proteome</keyword>